<dbReference type="Gene3D" id="3.40.50.10490">
    <property type="entry name" value="Glucose-6-phosphate isomerase like protein, domain 1"/>
    <property type="match status" value="1"/>
</dbReference>
<dbReference type="GO" id="GO:0005975">
    <property type="term" value="P:carbohydrate metabolic process"/>
    <property type="evidence" value="ECO:0007669"/>
    <property type="project" value="InterPro"/>
</dbReference>
<evidence type="ECO:0000313" key="11">
    <source>
        <dbReference type="Proteomes" id="UP000318681"/>
    </source>
</evidence>
<dbReference type="CDD" id="cd04604">
    <property type="entry name" value="CBS_pair_SIS_assoc"/>
    <property type="match status" value="1"/>
</dbReference>
<dbReference type="InterPro" id="IPR004800">
    <property type="entry name" value="KdsD/KpsF-type"/>
</dbReference>
<evidence type="ECO:0000256" key="2">
    <source>
        <dbReference type="ARBA" id="ARBA00022737"/>
    </source>
</evidence>
<dbReference type="Gene3D" id="3.10.580.10">
    <property type="entry name" value="CBS-domain"/>
    <property type="match status" value="1"/>
</dbReference>
<comment type="similarity">
    <text evidence="1 4">Belongs to the SIS family. GutQ/KpsF subfamily.</text>
</comment>
<name>A0A558QY65_9SPHN</name>
<dbReference type="SUPFAM" id="SSF53697">
    <property type="entry name" value="SIS domain"/>
    <property type="match status" value="1"/>
</dbReference>
<gene>
    <name evidence="10" type="ORF">FOY91_15365</name>
</gene>
<feature type="site" description="Catalytically relevant" evidence="6">
    <location>
        <position position="78"/>
    </location>
</feature>
<feature type="site" description="Catalytically relevant" evidence="6">
    <location>
        <position position="171"/>
    </location>
</feature>
<evidence type="ECO:0000256" key="3">
    <source>
        <dbReference type="ARBA" id="ARBA00023122"/>
    </source>
</evidence>
<dbReference type="InterPro" id="IPR000644">
    <property type="entry name" value="CBS_dom"/>
</dbReference>
<comment type="caution">
    <text evidence="10">The sequence shown here is derived from an EMBL/GenBank/DDBJ whole genome shotgun (WGS) entry which is preliminary data.</text>
</comment>
<dbReference type="OrthoDB" id="9762536at2"/>
<dbReference type="GO" id="GO:0046872">
    <property type="term" value="F:metal ion binding"/>
    <property type="evidence" value="ECO:0007669"/>
    <property type="project" value="UniProtKB-KW"/>
</dbReference>
<dbReference type="CDD" id="cd05014">
    <property type="entry name" value="SIS_Kpsf"/>
    <property type="match status" value="1"/>
</dbReference>
<dbReference type="NCBIfam" id="TIGR00393">
    <property type="entry name" value="kpsF"/>
    <property type="match status" value="1"/>
</dbReference>
<dbReference type="PROSITE" id="PS51464">
    <property type="entry name" value="SIS"/>
    <property type="match status" value="1"/>
</dbReference>
<keyword evidence="3 7" id="KW-0129">CBS domain</keyword>
<feature type="site" description="Catalytically relevant" evidence="6">
    <location>
        <position position="212"/>
    </location>
</feature>
<dbReference type="EMBL" id="VNIM01000072">
    <property type="protein sequence ID" value="TVV72103.1"/>
    <property type="molecule type" value="Genomic_DNA"/>
</dbReference>
<dbReference type="Pfam" id="PF01380">
    <property type="entry name" value="SIS"/>
    <property type="match status" value="1"/>
</dbReference>
<evidence type="ECO:0000259" key="8">
    <source>
        <dbReference type="PROSITE" id="PS51371"/>
    </source>
</evidence>
<dbReference type="GO" id="GO:1901135">
    <property type="term" value="P:carbohydrate derivative metabolic process"/>
    <property type="evidence" value="ECO:0007669"/>
    <property type="project" value="InterPro"/>
</dbReference>
<feature type="domain" description="CBS" evidence="8">
    <location>
        <begin position="228"/>
        <end position="288"/>
    </location>
</feature>
<dbReference type="GO" id="GO:0097367">
    <property type="term" value="F:carbohydrate derivative binding"/>
    <property type="evidence" value="ECO:0007669"/>
    <property type="project" value="InterPro"/>
</dbReference>
<evidence type="ECO:0000256" key="6">
    <source>
        <dbReference type="PIRSR" id="PIRSR004692-3"/>
    </source>
</evidence>
<evidence type="ECO:0000259" key="9">
    <source>
        <dbReference type="PROSITE" id="PS51464"/>
    </source>
</evidence>
<evidence type="ECO:0000256" key="5">
    <source>
        <dbReference type="PIRSR" id="PIRSR004692-2"/>
    </source>
</evidence>
<dbReference type="InterPro" id="IPR046348">
    <property type="entry name" value="SIS_dom_sf"/>
</dbReference>
<sequence>MTIVIEQTAVIEQAAVIGHTPAIGQPASSALRSVRTQIEGMETLIAALAERPLAQAFDAAVGVIAAARGRVIVTGMGKSGLIGRKIAATLASTGTPSMYIHPAEASHGDLGMITSDDMVLALSWSGETTELSDIVTYCGRFGVPLVVITSRGDSTAGRAADICLALPRAPEACPNQLAPTTSTTLQVVLGDALAVALVERRGFSATEFRVFHPGGKLGAQLLTVADVMGHGEELPVIGLDASLMEATIEMSRKRYGSTAVVDGDGRLIGAFTDGDLRRSITSASLDDNIVRHMTVRPLAVGPAMLASEALRVLNENAVSLLFVCDDGRLIGAVHLHDILRAGVA</sequence>
<dbReference type="InterPro" id="IPR046342">
    <property type="entry name" value="CBS_dom_sf"/>
</dbReference>
<evidence type="ECO:0000256" key="1">
    <source>
        <dbReference type="ARBA" id="ARBA00008165"/>
    </source>
</evidence>
<dbReference type="InterPro" id="IPR050986">
    <property type="entry name" value="GutQ/KpsF_isomerases"/>
</dbReference>
<dbReference type="AlphaFoldDB" id="A0A558QY65"/>
<evidence type="ECO:0000256" key="4">
    <source>
        <dbReference type="PIRNR" id="PIRNR004692"/>
    </source>
</evidence>
<dbReference type="InterPro" id="IPR001347">
    <property type="entry name" value="SIS_dom"/>
</dbReference>
<organism evidence="10 11">
    <name type="scientific">Alterirhizorhabdus solaris</name>
    <dbReference type="NCBI Taxonomy" id="2529389"/>
    <lineage>
        <taxon>Bacteria</taxon>
        <taxon>Pseudomonadati</taxon>
        <taxon>Pseudomonadota</taxon>
        <taxon>Alphaproteobacteria</taxon>
        <taxon>Sphingomonadales</taxon>
        <taxon>Rhizorhabdaceae</taxon>
        <taxon>Alterirhizorhabdus</taxon>
    </lineage>
</organism>
<feature type="binding site" evidence="5">
    <location>
        <position position="101"/>
    </location>
    <ligand>
        <name>Zn(2+)</name>
        <dbReference type="ChEBI" id="CHEBI:29105"/>
    </ligand>
</feature>
<dbReference type="Pfam" id="PF00571">
    <property type="entry name" value="CBS"/>
    <property type="match status" value="2"/>
</dbReference>
<dbReference type="FunFam" id="3.40.50.10490:FF:000011">
    <property type="entry name" value="Arabinose 5-phosphate isomerase"/>
    <property type="match status" value="1"/>
</dbReference>
<feature type="domain" description="CBS" evidence="8">
    <location>
        <begin position="293"/>
        <end position="344"/>
    </location>
</feature>
<evidence type="ECO:0000313" key="10">
    <source>
        <dbReference type="EMBL" id="TVV72103.1"/>
    </source>
</evidence>
<keyword evidence="5" id="KW-0862">Zinc</keyword>
<keyword evidence="11" id="KW-1185">Reference proteome</keyword>
<dbReference type="PROSITE" id="PS51371">
    <property type="entry name" value="CBS"/>
    <property type="match status" value="2"/>
</dbReference>
<dbReference type="InterPro" id="IPR035474">
    <property type="entry name" value="SIS_Kpsf"/>
</dbReference>
<dbReference type="PANTHER" id="PTHR42745">
    <property type="match status" value="1"/>
</dbReference>
<reference evidence="10 11" key="1">
    <citation type="submission" date="2019-07" db="EMBL/GenBank/DDBJ databases">
        <title>Sphingomonas solaris sp. nov., isolated from a solar panel from Boston, Massachusetts.</title>
        <authorList>
            <person name="Tanner K."/>
            <person name="Pascual J."/>
            <person name="Mancuso C."/>
            <person name="Pereto J."/>
            <person name="Khalil A."/>
            <person name="Vilanova C."/>
        </authorList>
    </citation>
    <scope>NUCLEOTIDE SEQUENCE [LARGE SCALE GENOMIC DNA]</scope>
    <source>
        <strain evidence="10 11">R4DWN</strain>
    </source>
</reference>
<dbReference type="SMART" id="SM00116">
    <property type="entry name" value="CBS"/>
    <property type="match status" value="2"/>
</dbReference>
<accession>A0A558QY65</accession>
<proteinExistence type="inferred from homology"/>
<keyword evidence="5" id="KW-0479">Metal-binding</keyword>
<keyword evidence="10" id="KW-0413">Isomerase</keyword>
<evidence type="ECO:0000256" key="7">
    <source>
        <dbReference type="PROSITE-ProRule" id="PRU00703"/>
    </source>
</evidence>
<dbReference type="PIRSF" id="PIRSF004692">
    <property type="entry name" value="KdsD_KpsF"/>
    <property type="match status" value="1"/>
</dbReference>
<dbReference type="PANTHER" id="PTHR42745:SF1">
    <property type="entry name" value="ARABINOSE 5-PHOSPHATE ISOMERASE KDSD"/>
    <property type="match status" value="1"/>
</dbReference>
<feature type="domain" description="SIS" evidence="9">
    <location>
        <begin position="60"/>
        <end position="203"/>
    </location>
</feature>
<keyword evidence="2" id="KW-0677">Repeat</keyword>
<protein>
    <submittedName>
        <fullName evidence="10">KpsF/GutQ family sugar-phosphate isomerase</fullName>
    </submittedName>
</protein>
<feature type="site" description="Catalytically relevant" evidence="6">
    <location>
        <position position="130"/>
    </location>
</feature>
<dbReference type="GO" id="GO:0019146">
    <property type="term" value="F:arabinose-5-phosphate isomerase activity"/>
    <property type="evidence" value="ECO:0007669"/>
    <property type="project" value="UniProtKB-ARBA"/>
</dbReference>
<dbReference type="Proteomes" id="UP000318681">
    <property type="component" value="Unassembled WGS sequence"/>
</dbReference>